<sequence>MPNNKENSTNQDYRNRNTTSWPRVKQSVARIMKLICSSTLAYKRTQQSMSGFENGIKTILLTACCTKTTIQVAQKKKKKLTKKHKRQRV</sequence>
<reference evidence="2 3" key="2">
    <citation type="submission" date="2020-07" db="EMBL/GenBank/DDBJ databases">
        <title>Genome assembly of wild tea tree DASZ reveals pedigree and selection history of tea varieties.</title>
        <authorList>
            <person name="Zhang W."/>
        </authorList>
    </citation>
    <scope>NUCLEOTIDE SEQUENCE [LARGE SCALE GENOMIC DNA]</scope>
    <source>
        <strain evidence="3">cv. G240</strain>
        <tissue evidence="2">Leaf</tissue>
    </source>
</reference>
<dbReference type="Proteomes" id="UP000593564">
    <property type="component" value="Unassembled WGS sequence"/>
</dbReference>
<evidence type="ECO:0000313" key="3">
    <source>
        <dbReference type="Proteomes" id="UP000593564"/>
    </source>
</evidence>
<comment type="caution">
    <text evidence="2">The sequence shown here is derived from an EMBL/GenBank/DDBJ whole genome shotgun (WGS) entry which is preliminary data.</text>
</comment>
<accession>A0A7J7I6D0</accession>
<evidence type="ECO:0000256" key="1">
    <source>
        <dbReference type="SAM" id="MobiDB-lite"/>
    </source>
</evidence>
<evidence type="ECO:0000313" key="2">
    <source>
        <dbReference type="EMBL" id="KAF5960582.1"/>
    </source>
</evidence>
<feature type="region of interest" description="Disordered" evidence="1">
    <location>
        <begin position="1"/>
        <end position="21"/>
    </location>
</feature>
<reference evidence="3" key="1">
    <citation type="journal article" date="2020" name="Nat. Commun.">
        <title>Genome assembly of wild tea tree DASZ reveals pedigree and selection history of tea varieties.</title>
        <authorList>
            <person name="Zhang W."/>
            <person name="Zhang Y."/>
            <person name="Qiu H."/>
            <person name="Guo Y."/>
            <person name="Wan H."/>
            <person name="Zhang X."/>
            <person name="Scossa F."/>
            <person name="Alseekh S."/>
            <person name="Zhang Q."/>
            <person name="Wang P."/>
            <person name="Xu L."/>
            <person name="Schmidt M.H."/>
            <person name="Jia X."/>
            <person name="Li D."/>
            <person name="Zhu A."/>
            <person name="Guo F."/>
            <person name="Chen W."/>
            <person name="Ni D."/>
            <person name="Usadel B."/>
            <person name="Fernie A.R."/>
            <person name="Wen W."/>
        </authorList>
    </citation>
    <scope>NUCLEOTIDE SEQUENCE [LARGE SCALE GENOMIC DNA]</scope>
    <source>
        <strain evidence="3">cv. G240</strain>
    </source>
</reference>
<dbReference type="EMBL" id="JACBKZ010000001">
    <property type="protein sequence ID" value="KAF5960582.1"/>
    <property type="molecule type" value="Genomic_DNA"/>
</dbReference>
<dbReference type="AlphaFoldDB" id="A0A7J7I6D0"/>
<proteinExistence type="predicted"/>
<organism evidence="2 3">
    <name type="scientific">Camellia sinensis</name>
    <name type="common">Tea plant</name>
    <name type="synonym">Thea sinensis</name>
    <dbReference type="NCBI Taxonomy" id="4442"/>
    <lineage>
        <taxon>Eukaryota</taxon>
        <taxon>Viridiplantae</taxon>
        <taxon>Streptophyta</taxon>
        <taxon>Embryophyta</taxon>
        <taxon>Tracheophyta</taxon>
        <taxon>Spermatophyta</taxon>
        <taxon>Magnoliopsida</taxon>
        <taxon>eudicotyledons</taxon>
        <taxon>Gunneridae</taxon>
        <taxon>Pentapetalae</taxon>
        <taxon>asterids</taxon>
        <taxon>Ericales</taxon>
        <taxon>Theaceae</taxon>
        <taxon>Camellia</taxon>
    </lineage>
</organism>
<keyword evidence="3" id="KW-1185">Reference proteome</keyword>
<protein>
    <submittedName>
        <fullName evidence="2">Uncharacterized protein</fullName>
    </submittedName>
</protein>
<name>A0A7J7I6D0_CAMSI</name>
<gene>
    <name evidence="2" type="ORF">HYC85_001791</name>
</gene>